<name>A0A7X0RN86_9BACL</name>
<evidence type="ECO:0000256" key="4">
    <source>
        <dbReference type="ARBA" id="ARBA00022692"/>
    </source>
</evidence>
<comment type="subcellular location">
    <subcellularLocation>
        <location evidence="1 7">Cell membrane</location>
        <topology evidence="1 7">Multi-pass membrane protein</topology>
    </subcellularLocation>
</comment>
<keyword evidence="2 7" id="KW-0813">Transport</keyword>
<dbReference type="AlphaFoldDB" id="A0A7X0RN86"/>
<evidence type="ECO:0000256" key="1">
    <source>
        <dbReference type="ARBA" id="ARBA00004651"/>
    </source>
</evidence>
<sequence>MGDTKPSSAEGGGQLRLQAHKASGITTRSERKKRFRFSGTGALYWMALPGILFFLIFHYLPMLGVIIAFKNYNFADGIFGSPWAGFDNFEFFFTSPDLFRVTYNTLFLNVLFIGIGTFVSVLTAILLSEIRSRIAARTFQTFIFFPYFISWIVVSLFLGTFLATDKGIINHLLAALGFAKVEFMSRPGLWPAILVIVHLWKSTGYGVVIYLAAITGINPEYYEAARIDGANRLQQVTRILLPQLRPTILVLLILAVGRIFYGDFGMIYALVGDNGQLYSTTDVIDTYVFRSMRTFGDMGMTSAIGLYQSLMGFIMIVAANWVSKKLSDEDKGVLY</sequence>
<feature type="domain" description="ABC transmembrane type-1" evidence="8">
    <location>
        <begin position="102"/>
        <end position="319"/>
    </location>
</feature>
<dbReference type="Gene3D" id="1.10.3720.10">
    <property type="entry name" value="MetI-like"/>
    <property type="match status" value="1"/>
</dbReference>
<feature type="transmembrane region" description="Helical" evidence="7">
    <location>
        <begin position="248"/>
        <end position="271"/>
    </location>
</feature>
<dbReference type="InterPro" id="IPR035906">
    <property type="entry name" value="MetI-like_sf"/>
</dbReference>
<dbReference type="EMBL" id="JACJVP010000001">
    <property type="protein sequence ID" value="MBB6669451.1"/>
    <property type="molecule type" value="Genomic_DNA"/>
</dbReference>
<keyword evidence="5 7" id="KW-1133">Transmembrane helix</keyword>
<keyword evidence="3" id="KW-1003">Cell membrane</keyword>
<evidence type="ECO:0000259" key="8">
    <source>
        <dbReference type="PROSITE" id="PS50928"/>
    </source>
</evidence>
<feature type="transmembrane region" description="Helical" evidence="7">
    <location>
        <begin position="139"/>
        <end position="163"/>
    </location>
</feature>
<evidence type="ECO:0000256" key="3">
    <source>
        <dbReference type="ARBA" id="ARBA00022475"/>
    </source>
</evidence>
<comment type="similarity">
    <text evidence="7">Belongs to the binding-protein-dependent transport system permease family.</text>
</comment>
<keyword evidence="4 7" id="KW-0812">Transmembrane</keyword>
<dbReference type="PANTHER" id="PTHR30193">
    <property type="entry name" value="ABC TRANSPORTER PERMEASE PROTEIN"/>
    <property type="match status" value="1"/>
</dbReference>
<dbReference type="CDD" id="cd06261">
    <property type="entry name" value="TM_PBP2"/>
    <property type="match status" value="1"/>
</dbReference>
<gene>
    <name evidence="9" type="ORF">H7C19_02000</name>
</gene>
<feature type="transmembrane region" description="Helical" evidence="7">
    <location>
        <begin position="189"/>
        <end position="213"/>
    </location>
</feature>
<keyword evidence="10" id="KW-1185">Reference proteome</keyword>
<dbReference type="PROSITE" id="PS50928">
    <property type="entry name" value="ABC_TM1"/>
    <property type="match status" value="1"/>
</dbReference>
<dbReference type="GO" id="GO:0055085">
    <property type="term" value="P:transmembrane transport"/>
    <property type="evidence" value="ECO:0007669"/>
    <property type="project" value="InterPro"/>
</dbReference>
<dbReference type="Pfam" id="PF00528">
    <property type="entry name" value="BPD_transp_1"/>
    <property type="match status" value="1"/>
</dbReference>
<feature type="transmembrane region" description="Helical" evidence="7">
    <location>
        <begin position="106"/>
        <end position="127"/>
    </location>
</feature>
<evidence type="ECO:0000256" key="5">
    <source>
        <dbReference type="ARBA" id="ARBA00022989"/>
    </source>
</evidence>
<dbReference type="Proteomes" id="UP000547209">
    <property type="component" value="Unassembled WGS sequence"/>
</dbReference>
<dbReference type="SUPFAM" id="SSF161098">
    <property type="entry name" value="MetI-like"/>
    <property type="match status" value="1"/>
</dbReference>
<evidence type="ECO:0000256" key="2">
    <source>
        <dbReference type="ARBA" id="ARBA00022448"/>
    </source>
</evidence>
<comment type="caution">
    <text evidence="9">The sequence shown here is derived from an EMBL/GenBank/DDBJ whole genome shotgun (WGS) entry which is preliminary data.</text>
</comment>
<keyword evidence="6 7" id="KW-0472">Membrane</keyword>
<evidence type="ECO:0000313" key="10">
    <source>
        <dbReference type="Proteomes" id="UP000547209"/>
    </source>
</evidence>
<dbReference type="PANTHER" id="PTHR30193:SF44">
    <property type="entry name" value="LACTOSE TRANSPORT SYSTEM PERMEASE PROTEIN LACF"/>
    <property type="match status" value="1"/>
</dbReference>
<evidence type="ECO:0000313" key="9">
    <source>
        <dbReference type="EMBL" id="MBB6669451.1"/>
    </source>
</evidence>
<organism evidence="9 10">
    <name type="scientific">Cohnella nanjingensis</name>
    <dbReference type="NCBI Taxonomy" id="1387779"/>
    <lineage>
        <taxon>Bacteria</taxon>
        <taxon>Bacillati</taxon>
        <taxon>Bacillota</taxon>
        <taxon>Bacilli</taxon>
        <taxon>Bacillales</taxon>
        <taxon>Paenibacillaceae</taxon>
        <taxon>Cohnella</taxon>
    </lineage>
</organism>
<dbReference type="GO" id="GO:0005886">
    <property type="term" value="C:plasma membrane"/>
    <property type="evidence" value="ECO:0007669"/>
    <property type="project" value="UniProtKB-SubCell"/>
</dbReference>
<dbReference type="InterPro" id="IPR000515">
    <property type="entry name" value="MetI-like"/>
</dbReference>
<evidence type="ECO:0000256" key="7">
    <source>
        <dbReference type="RuleBase" id="RU363032"/>
    </source>
</evidence>
<protein>
    <submittedName>
        <fullName evidence="9">Sugar ABC transporter permease</fullName>
    </submittedName>
</protein>
<feature type="transmembrane region" description="Helical" evidence="7">
    <location>
        <begin position="300"/>
        <end position="322"/>
    </location>
</feature>
<proteinExistence type="inferred from homology"/>
<accession>A0A7X0RN86</accession>
<dbReference type="InterPro" id="IPR051393">
    <property type="entry name" value="ABC_transporter_permease"/>
</dbReference>
<feature type="transmembrane region" description="Helical" evidence="7">
    <location>
        <begin position="42"/>
        <end position="69"/>
    </location>
</feature>
<evidence type="ECO:0000256" key="6">
    <source>
        <dbReference type="ARBA" id="ARBA00023136"/>
    </source>
</evidence>
<reference evidence="9 10" key="1">
    <citation type="submission" date="2020-08" db="EMBL/GenBank/DDBJ databases">
        <title>Cohnella phylogeny.</title>
        <authorList>
            <person name="Dunlap C."/>
        </authorList>
    </citation>
    <scope>NUCLEOTIDE SEQUENCE [LARGE SCALE GENOMIC DNA]</scope>
    <source>
        <strain evidence="9 10">DSM 28246</strain>
    </source>
</reference>